<dbReference type="CDD" id="cd02440">
    <property type="entry name" value="AdoMet_MTases"/>
    <property type="match status" value="1"/>
</dbReference>
<dbReference type="GeneID" id="42177959"/>
<evidence type="ECO:0000313" key="3">
    <source>
        <dbReference type="Proteomes" id="UP000297053"/>
    </source>
</evidence>
<organism evidence="2 3">
    <name type="scientific">Halomicrobium mukohataei</name>
    <dbReference type="NCBI Taxonomy" id="57705"/>
    <lineage>
        <taxon>Archaea</taxon>
        <taxon>Methanobacteriati</taxon>
        <taxon>Methanobacteriota</taxon>
        <taxon>Stenosarchaea group</taxon>
        <taxon>Halobacteria</taxon>
        <taxon>Halobacteriales</taxon>
        <taxon>Haloarculaceae</taxon>
        <taxon>Halomicrobium</taxon>
    </lineage>
</organism>
<dbReference type="AlphaFoldDB" id="A0A4D6KFL4"/>
<reference evidence="2 3" key="1">
    <citation type="submission" date="2019-04" db="EMBL/GenBank/DDBJ databases">
        <title>Complete genome sequence of Arthrobacter sp. ZXY-2 associated with effective atrazine degradation and salt adaptation.</title>
        <authorList>
            <person name="Zhao X."/>
        </authorList>
    </citation>
    <scope>NUCLEOTIDE SEQUENCE [LARGE SCALE GENOMIC DNA]</scope>
    <source>
        <strain evidence="3">ZP60</strain>
    </source>
</reference>
<protein>
    <submittedName>
        <fullName evidence="2">Methyltransferase domain-containing protein</fullName>
    </submittedName>
</protein>
<accession>A0A4D6KFL4</accession>
<dbReference type="InterPro" id="IPR029063">
    <property type="entry name" value="SAM-dependent_MTases_sf"/>
</dbReference>
<keyword evidence="2" id="KW-0489">Methyltransferase</keyword>
<keyword evidence="2" id="KW-0808">Transferase</keyword>
<dbReference type="Pfam" id="PF13649">
    <property type="entry name" value="Methyltransf_25"/>
    <property type="match status" value="1"/>
</dbReference>
<dbReference type="GO" id="GO:0032259">
    <property type="term" value="P:methylation"/>
    <property type="evidence" value="ECO:0007669"/>
    <property type="project" value="UniProtKB-KW"/>
</dbReference>
<dbReference type="KEGG" id="halz:E5139_03440"/>
<dbReference type="EMBL" id="CP039375">
    <property type="protein sequence ID" value="QCD64743.1"/>
    <property type="molecule type" value="Genomic_DNA"/>
</dbReference>
<dbReference type="RefSeq" id="WP_012807567.1">
    <property type="nucleotide sequence ID" value="NZ_CP039375.1"/>
</dbReference>
<reference evidence="2 3" key="2">
    <citation type="submission" date="2019-04" db="EMBL/GenBank/DDBJ databases">
        <authorList>
            <person name="Yang S."/>
            <person name="Wei W."/>
        </authorList>
    </citation>
    <scope>NUCLEOTIDE SEQUENCE [LARGE SCALE GENOMIC DNA]</scope>
    <source>
        <strain evidence="3">ZP60</strain>
    </source>
</reference>
<dbReference type="InterPro" id="IPR041698">
    <property type="entry name" value="Methyltransf_25"/>
</dbReference>
<dbReference type="Proteomes" id="UP000297053">
    <property type="component" value="Chromosome"/>
</dbReference>
<evidence type="ECO:0000259" key="1">
    <source>
        <dbReference type="Pfam" id="PF13649"/>
    </source>
</evidence>
<gene>
    <name evidence="2" type="ORF">E5139_03440</name>
</gene>
<proteinExistence type="predicted"/>
<dbReference type="SUPFAM" id="SSF53335">
    <property type="entry name" value="S-adenosyl-L-methionine-dependent methyltransferases"/>
    <property type="match status" value="1"/>
</dbReference>
<evidence type="ECO:0000313" key="2">
    <source>
        <dbReference type="EMBL" id="QCD64743.1"/>
    </source>
</evidence>
<name>A0A4D6KFL4_9EURY</name>
<sequence>MGDVRSFYGRWARLYDWLATLPGVRSWRRAAASDLDLAAGQTVVEMGCGTGANLPHLRSAVGSEGRVLGLDVTRAMLDRARGRGDADLLRGDATRPPLQSGVDGLLGTFVVGMFADPRSVVDEWCTLVGPGHRVALLHFTRSRRAWARPIDACYRAFVWASSTDKRQRDVADSHDRRVEEAYRRLAERTADYRERRLAGGYLRLASGRVE</sequence>
<feature type="domain" description="Methyltransferase" evidence="1">
    <location>
        <begin position="43"/>
        <end position="131"/>
    </location>
</feature>
<dbReference type="GO" id="GO:0008168">
    <property type="term" value="F:methyltransferase activity"/>
    <property type="evidence" value="ECO:0007669"/>
    <property type="project" value="UniProtKB-KW"/>
</dbReference>
<dbReference type="Gene3D" id="3.40.50.150">
    <property type="entry name" value="Vaccinia Virus protein VP39"/>
    <property type="match status" value="1"/>
</dbReference>
<dbReference type="OMA" id="EFYGRWA"/>